<dbReference type="FunFam" id="3.40.50.1860:FF:000001">
    <property type="entry name" value="Glutamate racemase"/>
    <property type="match status" value="1"/>
</dbReference>
<dbReference type="OrthoDB" id="9801055at2"/>
<dbReference type="AlphaFoldDB" id="A0A3N6QLW8"/>
<evidence type="ECO:0000256" key="7">
    <source>
        <dbReference type="HAMAP-Rule" id="MF_00258"/>
    </source>
</evidence>
<organism evidence="8 9">
    <name type="scientific">Okeania hirsuta</name>
    <dbReference type="NCBI Taxonomy" id="1458930"/>
    <lineage>
        <taxon>Bacteria</taxon>
        <taxon>Bacillati</taxon>
        <taxon>Cyanobacteriota</taxon>
        <taxon>Cyanophyceae</taxon>
        <taxon>Oscillatoriophycideae</taxon>
        <taxon>Oscillatoriales</taxon>
        <taxon>Microcoleaceae</taxon>
        <taxon>Okeania</taxon>
    </lineage>
</organism>
<name>A0A3N6QLW8_9CYAN</name>
<dbReference type="InterPro" id="IPR015942">
    <property type="entry name" value="Asp/Glu/hydantoin_racemase"/>
</dbReference>
<feature type="binding site" evidence="7">
    <location>
        <begin position="99"/>
        <end position="100"/>
    </location>
    <ligand>
        <name>substrate</name>
    </ligand>
</feature>
<dbReference type="SUPFAM" id="SSF53681">
    <property type="entry name" value="Aspartate/glutamate racemase"/>
    <property type="match status" value="2"/>
</dbReference>
<reference evidence="8 9" key="1">
    <citation type="journal article" date="2018" name="ACS Chem. Biol.">
        <title>Ketoreductase domain dysfunction expands chemodiversity: malyngamide biosynthesis in the cyanobacterium Okeania hirsuta.</title>
        <authorList>
            <person name="Moss N.A."/>
            <person name="Leao T."/>
            <person name="Rankin M."/>
            <person name="McCullough T.M."/>
            <person name="Qu P."/>
            <person name="Korobeynikov A."/>
            <person name="Smith J.L."/>
            <person name="Gerwick L."/>
            <person name="Gerwick W.H."/>
        </authorList>
    </citation>
    <scope>NUCLEOTIDE SEQUENCE [LARGE SCALE GENOMIC DNA]</scope>
    <source>
        <strain evidence="8 9">PAB10Feb10-1</strain>
    </source>
</reference>
<dbReference type="Pfam" id="PF01177">
    <property type="entry name" value="Asp_Glu_race"/>
    <property type="match status" value="1"/>
</dbReference>
<feature type="binding site" evidence="7">
    <location>
        <begin position="67"/>
        <end position="68"/>
    </location>
    <ligand>
        <name>substrate</name>
    </ligand>
</feature>
<dbReference type="PANTHER" id="PTHR21198">
    <property type="entry name" value="GLUTAMATE RACEMASE"/>
    <property type="match status" value="1"/>
</dbReference>
<dbReference type="PROSITE" id="PS00923">
    <property type="entry name" value="ASP_GLU_RACEMASE_1"/>
    <property type="match status" value="1"/>
</dbReference>
<comment type="caution">
    <text evidence="8">The sequence shown here is derived from an EMBL/GenBank/DDBJ whole genome shotgun (WGS) entry which is preliminary data.</text>
</comment>
<dbReference type="PANTHER" id="PTHR21198:SF2">
    <property type="entry name" value="GLUTAMATE RACEMASE"/>
    <property type="match status" value="1"/>
</dbReference>
<dbReference type="UniPathway" id="UPA00219"/>
<dbReference type="PROSITE" id="PS00924">
    <property type="entry name" value="ASP_GLU_RACEMASE_2"/>
    <property type="match status" value="1"/>
</dbReference>
<feature type="binding site" evidence="7">
    <location>
        <begin position="35"/>
        <end position="36"/>
    </location>
    <ligand>
        <name>substrate</name>
    </ligand>
</feature>
<gene>
    <name evidence="7" type="primary">murI</name>
    <name evidence="8" type="ORF">D5R40_11320</name>
</gene>
<keyword evidence="4 7" id="KW-0573">Peptidoglycan synthesis</keyword>
<comment type="catalytic activity">
    <reaction evidence="1 7">
        <text>L-glutamate = D-glutamate</text>
        <dbReference type="Rhea" id="RHEA:12813"/>
        <dbReference type="ChEBI" id="CHEBI:29985"/>
        <dbReference type="ChEBI" id="CHEBI:29986"/>
        <dbReference type="EC" id="5.1.1.3"/>
    </reaction>
</comment>
<feature type="active site" description="Proton donor/acceptor" evidence="7">
    <location>
        <position position="208"/>
    </location>
</feature>
<dbReference type="GO" id="GO:0009252">
    <property type="term" value="P:peptidoglycan biosynthetic process"/>
    <property type="evidence" value="ECO:0007669"/>
    <property type="project" value="UniProtKB-UniRule"/>
</dbReference>
<dbReference type="NCBIfam" id="TIGR00067">
    <property type="entry name" value="glut_race"/>
    <property type="match status" value="1"/>
</dbReference>
<proteinExistence type="inferred from homology"/>
<keyword evidence="6 7" id="KW-0961">Cell wall biogenesis/degradation</keyword>
<keyword evidence="9" id="KW-1185">Reference proteome</keyword>
<evidence type="ECO:0000256" key="5">
    <source>
        <dbReference type="ARBA" id="ARBA00023235"/>
    </source>
</evidence>
<evidence type="ECO:0000313" key="8">
    <source>
        <dbReference type="EMBL" id="RQH44773.1"/>
    </source>
</evidence>
<dbReference type="GO" id="GO:0008360">
    <property type="term" value="P:regulation of cell shape"/>
    <property type="evidence" value="ECO:0007669"/>
    <property type="project" value="UniProtKB-KW"/>
</dbReference>
<keyword evidence="3 7" id="KW-0133">Cell shape</keyword>
<dbReference type="Gene3D" id="3.40.50.1860">
    <property type="match status" value="2"/>
</dbReference>
<evidence type="ECO:0000256" key="2">
    <source>
        <dbReference type="ARBA" id="ARBA00013090"/>
    </source>
</evidence>
<dbReference type="InterPro" id="IPR033134">
    <property type="entry name" value="Asp/Glu_racemase_AS_2"/>
</dbReference>
<dbReference type="InterPro" id="IPR001920">
    <property type="entry name" value="Asp/Glu_race"/>
</dbReference>
<dbReference type="EMBL" id="RCBY01000050">
    <property type="protein sequence ID" value="RQH44773.1"/>
    <property type="molecule type" value="Genomic_DNA"/>
</dbReference>
<feature type="binding site" evidence="7">
    <location>
        <begin position="209"/>
        <end position="210"/>
    </location>
    <ligand>
        <name>substrate</name>
    </ligand>
</feature>
<dbReference type="InterPro" id="IPR004391">
    <property type="entry name" value="Glu_race"/>
</dbReference>
<feature type="active site" description="Proton donor/acceptor" evidence="7">
    <location>
        <position position="98"/>
    </location>
</feature>
<evidence type="ECO:0000256" key="1">
    <source>
        <dbReference type="ARBA" id="ARBA00001602"/>
    </source>
</evidence>
<sequence length="300" mass="33415">MTNIFYQFNKGKYITSYPGQTQSRQLQRYPIGIFDSGVGGIGVLKESYRQLSRETFIYFADTARLPYGTKSQAEIVLFVRQVLTWMQHQGVKMVIVACNTATAAAIDRVAVEYNFPIIGMIEPGANTVVNRGNKKIGVIATRQTVNSNAYLNTILKLDPSVLVFQVGAPALVPLIEQGRINDVYTFEVVRQYLKPLMAQQIDTLILGCTHYPHLLHLFRQILGNSVQVVDPAIAVVSTAARELQRLGISSDRPPHCTNFYVSGNPEEFAKKVQLFLGFTPIVEQVCLEVERVTVKSESVA</sequence>
<dbReference type="RefSeq" id="WP_124144649.1">
    <property type="nucleotide sequence ID" value="NZ_CAWOKI010000031.1"/>
</dbReference>
<protein>
    <recommendedName>
        <fullName evidence="2 7">Glutamate racemase</fullName>
        <ecNumber evidence="2 7">5.1.1.3</ecNumber>
    </recommendedName>
</protein>
<dbReference type="Proteomes" id="UP000269154">
    <property type="component" value="Unassembled WGS sequence"/>
</dbReference>
<dbReference type="EC" id="5.1.1.3" evidence="2 7"/>
<evidence type="ECO:0000313" key="9">
    <source>
        <dbReference type="Proteomes" id="UP000269154"/>
    </source>
</evidence>
<dbReference type="InterPro" id="IPR018187">
    <property type="entry name" value="Asp/Glu_racemase_AS_1"/>
</dbReference>
<comment type="similarity">
    <text evidence="7">Belongs to the aspartate/glutamate racemases family.</text>
</comment>
<dbReference type="HAMAP" id="MF_00258">
    <property type="entry name" value="Glu_racemase"/>
    <property type="match status" value="1"/>
</dbReference>
<evidence type="ECO:0000256" key="4">
    <source>
        <dbReference type="ARBA" id="ARBA00022984"/>
    </source>
</evidence>
<comment type="function">
    <text evidence="7">Provides the (R)-glutamate required for cell wall biosynthesis.</text>
</comment>
<dbReference type="GO" id="GO:0008881">
    <property type="term" value="F:glutamate racemase activity"/>
    <property type="evidence" value="ECO:0007669"/>
    <property type="project" value="UniProtKB-UniRule"/>
</dbReference>
<dbReference type="GO" id="GO:0071555">
    <property type="term" value="P:cell wall organization"/>
    <property type="evidence" value="ECO:0007669"/>
    <property type="project" value="UniProtKB-KW"/>
</dbReference>
<evidence type="ECO:0000256" key="6">
    <source>
        <dbReference type="ARBA" id="ARBA00023316"/>
    </source>
</evidence>
<comment type="pathway">
    <text evidence="7">Cell wall biogenesis; peptidoglycan biosynthesis.</text>
</comment>
<keyword evidence="5 7" id="KW-0413">Isomerase</keyword>
<evidence type="ECO:0000256" key="3">
    <source>
        <dbReference type="ARBA" id="ARBA00022960"/>
    </source>
</evidence>
<accession>A0A3N6QLW8</accession>